<organism evidence="1 2">
    <name type="scientific">Pleurodeles waltl</name>
    <name type="common">Iberian ribbed newt</name>
    <dbReference type="NCBI Taxonomy" id="8319"/>
    <lineage>
        <taxon>Eukaryota</taxon>
        <taxon>Metazoa</taxon>
        <taxon>Chordata</taxon>
        <taxon>Craniata</taxon>
        <taxon>Vertebrata</taxon>
        <taxon>Euteleostomi</taxon>
        <taxon>Amphibia</taxon>
        <taxon>Batrachia</taxon>
        <taxon>Caudata</taxon>
        <taxon>Salamandroidea</taxon>
        <taxon>Salamandridae</taxon>
        <taxon>Pleurodelinae</taxon>
        <taxon>Pleurodeles</taxon>
    </lineage>
</organism>
<proteinExistence type="predicted"/>
<name>A0AAV7N7W4_PLEWA</name>
<dbReference type="Proteomes" id="UP001066276">
    <property type="component" value="Chromosome 8"/>
</dbReference>
<evidence type="ECO:0008006" key="3">
    <source>
        <dbReference type="Google" id="ProtNLM"/>
    </source>
</evidence>
<protein>
    <recommendedName>
        <fullName evidence="3">Secreted protein</fullName>
    </recommendedName>
</protein>
<reference evidence="1" key="1">
    <citation type="journal article" date="2022" name="bioRxiv">
        <title>Sequencing and chromosome-scale assembly of the giantPleurodeles waltlgenome.</title>
        <authorList>
            <person name="Brown T."/>
            <person name="Elewa A."/>
            <person name="Iarovenko S."/>
            <person name="Subramanian E."/>
            <person name="Araus A.J."/>
            <person name="Petzold A."/>
            <person name="Susuki M."/>
            <person name="Suzuki K.-i.T."/>
            <person name="Hayashi T."/>
            <person name="Toyoda A."/>
            <person name="Oliveira C."/>
            <person name="Osipova E."/>
            <person name="Leigh N.D."/>
            <person name="Simon A."/>
            <person name="Yun M.H."/>
        </authorList>
    </citation>
    <scope>NUCLEOTIDE SEQUENCE</scope>
    <source>
        <strain evidence="1">20211129_DDA</strain>
        <tissue evidence="1">Liver</tissue>
    </source>
</reference>
<comment type="caution">
    <text evidence="1">The sequence shown here is derived from an EMBL/GenBank/DDBJ whole genome shotgun (WGS) entry which is preliminary data.</text>
</comment>
<gene>
    <name evidence="1" type="ORF">NDU88_000429</name>
</gene>
<evidence type="ECO:0000313" key="2">
    <source>
        <dbReference type="Proteomes" id="UP001066276"/>
    </source>
</evidence>
<sequence length="132" mass="14095">MLHIARMTLAAAPQCTGTLLSQVEDLVLGVRVGGDSEVLLLNNFAATGGGRLDAIITRRLVSALLRSSVGCLRVFVVYVSASRLRGVTAACGGHSWSFVSFGDAQLRGFLFRVSEGSGSTSSERRHFRLLQL</sequence>
<keyword evidence="2" id="KW-1185">Reference proteome</keyword>
<dbReference type="EMBL" id="JANPWB010000012">
    <property type="protein sequence ID" value="KAJ1112161.1"/>
    <property type="molecule type" value="Genomic_DNA"/>
</dbReference>
<accession>A0AAV7N7W4</accession>
<evidence type="ECO:0000313" key="1">
    <source>
        <dbReference type="EMBL" id="KAJ1112161.1"/>
    </source>
</evidence>
<dbReference type="AlphaFoldDB" id="A0AAV7N7W4"/>